<dbReference type="EMBL" id="CP115149">
    <property type="protein sequence ID" value="WBL36933.1"/>
    <property type="molecule type" value="Genomic_DNA"/>
</dbReference>
<keyword evidence="2" id="KW-1185">Reference proteome</keyword>
<protein>
    <recommendedName>
        <fullName evidence="3">DUF1902 domain-containing protein</fullName>
    </recommendedName>
</protein>
<organism evidence="1 2">
    <name type="scientific">Tepidiforma flava</name>
    <dbReference type="NCBI Taxonomy" id="3004094"/>
    <lineage>
        <taxon>Bacteria</taxon>
        <taxon>Bacillati</taxon>
        <taxon>Chloroflexota</taxon>
        <taxon>Tepidiformia</taxon>
        <taxon>Tepidiformales</taxon>
        <taxon>Tepidiformaceae</taxon>
        <taxon>Tepidiforma</taxon>
    </lineage>
</organism>
<sequence>MPVPTRRLTLDIRRREDGRLMATCRELPALIVAADEPSLLRKLADLIESVERYAASLDEPARAAFLESLSPRPADDAETWQVRVPIGA</sequence>
<evidence type="ECO:0000313" key="1">
    <source>
        <dbReference type="EMBL" id="WBL36933.1"/>
    </source>
</evidence>
<accession>A0ABY7MBT9</accession>
<evidence type="ECO:0000313" key="2">
    <source>
        <dbReference type="Proteomes" id="UP001212803"/>
    </source>
</evidence>
<proteinExistence type="predicted"/>
<evidence type="ECO:0008006" key="3">
    <source>
        <dbReference type="Google" id="ProtNLM"/>
    </source>
</evidence>
<dbReference type="Proteomes" id="UP001212803">
    <property type="component" value="Chromosome"/>
</dbReference>
<name>A0ABY7MBT9_9CHLR</name>
<reference evidence="1 2" key="1">
    <citation type="journal article" date="2023" name="ISME J.">
        <title>Thermophilic Dehalococcoidia with unusual traits shed light on an unexpected past.</title>
        <authorList>
            <person name="Palmer M."/>
            <person name="Covington J.K."/>
            <person name="Zhou E.M."/>
            <person name="Thomas S.C."/>
            <person name="Habib N."/>
            <person name="Seymour C.O."/>
            <person name="Lai D."/>
            <person name="Johnston J."/>
            <person name="Hashimi A."/>
            <person name="Jiao J.Y."/>
            <person name="Muok A.R."/>
            <person name="Liu L."/>
            <person name="Xian W.D."/>
            <person name="Zhi X.Y."/>
            <person name="Li M.M."/>
            <person name="Silva L.P."/>
            <person name="Bowen B.P."/>
            <person name="Louie K."/>
            <person name="Briegel A."/>
            <person name="Pett-Ridge J."/>
            <person name="Weber P.K."/>
            <person name="Tocheva E.I."/>
            <person name="Woyke T."/>
            <person name="Northen T.R."/>
            <person name="Mayali X."/>
            <person name="Li W.J."/>
            <person name="Hedlund B.P."/>
        </authorList>
    </citation>
    <scope>NUCLEOTIDE SEQUENCE [LARGE SCALE GENOMIC DNA]</scope>
    <source>
        <strain evidence="1 2">YIM 72310</strain>
    </source>
</reference>
<gene>
    <name evidence="1" type="ORF">O0235_05055</name>
</gene>
<dbReference type="RefSeq" id="WP_270057449.1">
    <property type="nucleotide sequence ID" value="NZ_CP115149.1"/>
</dbReference>